<dbReference type="Proteomes" id="UP000243217">
    <property type="component" value="Unassembled WGS sequence"/>
</dbReference>
<dbReference type="CDD" id="cd10537">
    <property type="entry name" value="SET_SETD9"/>
    <property type="match status" value="1"/>
</dbReference>
<dbReference type="EMBL" id="JNBS01002684">
    <property type="protein sequence ID" value="OQR89689.1"/>
    <property type="molecule type" value="Genomic_DNA"/>
</dbReference>
<evidence type="ECO:0000313" key="2">
    <source>
        <dbReference type="Proteomes" id="UP000243217"/>
    </source>
</evidence>
<dbReference type="SUPFAM" id="SSF82199">
    <property type="entry name" value="SET domain"/>
    <property type="match status" value="1"/>
</dbReference>
<organism evidence="1 2">
    <name type="scientific">Thraustotheca clavata</name>
    <dbReference type="NCBI Taxonomy" id="74557"/>
    <lineage>
        <taxon>Eukaryota</taxon>
        <taxon>Sar</taxon>
        <taxon>Stramenopiles</taxon>
        <taxon>Oomycota</taxon>
        <taxon>Saprolegniomycetes</taxon>
        <taxon>Saprolegniales</taxon>
        <taxon>Achlyaceae</taxon>
        <taxon>Thraustotheca</taxon>
    </lineage>
</organism>
<dbReference type="Gene3D" id="2.170.270.10">
    <property type="entry name" value="SET domain"/>
    <property type="match status" value="1"/>
</dbReference>
<accession>A0A1V9YV75</accession>
<keyword evidence="2" id="KW-1185">Reference proteome</keyword>
<gene>
    <name evidence="1" type="ORF">THRCLA_09631</name>
</gene>
<evidence type="ECO:0000313" key="1">
    <source>
        <dbReference type="EMBL" id="OQR89689.1"/>
    </source>
</evidence>
<dbReference type="AlphaFoldDB" id="A0A1V9YV75"/>
<proteinExistence type="predicted"/>
<dbReference type="InterPro" id="IPR046341">
    <property type="entry name" value="SET_dom_sf"/>
</dbReference>
<dbReference type="InterPro" id="IPR040415">
    <property type="entry name" value="SETD9"/>
</dbReference>
<evidence type="ECO:0008006" key="3">
    <source>
        <dbReference type="Google" id="ProtNLM"/>
    </source>
</evidence>
<reference evidence="1 2" key="1">
    <citation type="journal article" date="2014" name="Genome Biol. Evol.">
        <title>The secreted proteins of Achlya hypogyna and Thraustotheca clavata identify the ancestral oomycete secretome and reveal gene acquisitions by horizontal gene transfer.</title>
        <authorList>
            <person name="Misner I."/>
            <person name="Blouin N."/>
            <person name="Leonard G."/>
            <person name="Richards T.A."/>
            <person name="Lane C.E."/>
        </authorList>
    </citation>
    <scope>NUCLEOTIDE SEQUENCE [LARGE SCALE GENOMIC DNA]</scope>
    <source>
        <strain evidence="1 2">ATCC 34112</strain>
    </source>
</reference>
<protein>
    <recommendedName>
        <fullName evidence="3">SET domain-containing protein</fullName>
    </recommendedName>
</protein>
<dbReference type="OrthoDB" id="442460at2759"/>
<dbReference type="PANTHER" id="PTHR33524">
    <property type="entry name" value="C5ORF35"/>
    <property type="match status" value="1"/>
</dbReference>
<sequence>MTSLFQRMQYALTGTTAGRRFQEQMDVATIAMLTYLKGLYDENPSVVTPEDKEALFNQAVEAMESKKFEEHKSIAQEEITKQVQIMFDAVVKGNQIVQQKPNVFSITEETTSAKHYKSIEEYVQDRIGFSLKVGESSIPDAGRGLFLQGSALAGTVVALYPGTVFLSEHYRKKYFDVVSNNPYARARFDGAIINAKDEAIPHANHFALAQLVNHPPSGTLPNVLPMAFDFPNLEPFTNEEFAKYIPNKYIEQPSLLAMGNQLKSSCKGLALVALYDIHDEELMLNYRYNPSLPYPSWYTPVDKEADEKMWS</sequence>
<name>A0A1V9YV75_9STRA</name>
<comment type="caution">
    <text evidence="1">The sequence shown here is derived from an EMBL/GenBank/DDBJ whole genome shotgun (WGS) entry which is preliminary data.</text>
</comment>
<dbReference type="PANTHER" id="PTHR33524:SF1">
    <property type="entry name" value="SET DOMAIN-CONTAINING PROTEIN"/>
    <property type="match status" value="1"/>
</dbReference>